<feature type="modified residue" description="4-aspartylphosphate" evidence="1">
    <location>
        <position position="53"/>
    </location>
</feature>
<feature type="domain" description="Response regulatory" evidence="2">
    <location>
        <begin position="2"/>
        <end position="118"/>
    </location>
</feature>
<dbReference type="Gene3D" id="3.40.50.2300">
    <property type="match status" value="1"/>
</dbReference>
<dbReference type="InterPro" id="IPR051015">
    <property type="entry name" value="EvgA-like"/>
</dbReference>
<keyword evidence="4" id="KW-1185">Reference proteome</keyword>
<dbReference type="RefSeq" id="WP_212212920.1">
    <property type="nucleotide sequence ID" value="NZ_JAGUCO010000001.1"/>
</dbReference>
<evidence type="ECO:0000313" key="4">
    <source>
        <dbReference type="Proteomes" id="UP000708576"/>
    </source>
</evidence>
<dbReference type="EMBL" id="JAGUCO010000001">
    <property type="protein sequence ID" value="MBS2097079.1"/>
    <property type="molecule type" value="Genomic_DNA"/>
</dbReference>
<evidence type="ECO:0000256" key="1">
    <source>
        <dbReference type="PROSITE-ProRule" id="PRU00169"/>
    </source>
</evidence>
<comment type="caution">
    <text evidence="3">The sequence shown here is derived from an EMBL/GenBank/DDBJ whole genome shotgun (WGS) entry which is preliminary data.</text>
</comment>
<evidence type="ECO:0000313" key="3">
    <source>
        <dbReference type="EMBL" id="MBS2097079.1"/>
    </source>
</evidence>
<dbReference type="Pfam" id="PF00072">
    <property type="entry name" value="Response_reg"/>
    <property type="match status" value="1"/>
</dbReference>
<evidence type="ECO:0000259" key="2">
    <source>
        <dbReference type="PROSITE" id="PS50110"/>
    </source>
</evidence>
<dbReference type="SUPFAM" id="SSF52172">
    <property type="entry name" value="CheY-like"/>
    <property type="match status" value="1"/>
</dbReference>
<protein>
    <submittedName>
        <fullName evidence="3">Response regulator transcription factor</fullName>
    </submittedName>
</protein>
<sequence>MKLIVVDDNKSFLEAVTFFLEEKLHFNVIDKFNSGIELLDSYKLNQVDIILLDIEMPDMDGFEVAKRLLYKYHHLKIVAVTNHTDKVFLNDLISSGFKGFVPKNTVFDHMSKTLNQVYNNEYSFPNYLKIKNL</sequence>
<dbReference type="SMART" id="SM00448">
    <property type="entry name" value="REC"/>
    <property type="match status" value="1"/>
</dbReference>
<dbReference type="InterPro" id="IPR011006">
    <property type="entry name" value="CheY-like_superfamily"/>
</dbReference>
<dbReference type="PROSITE" id="PS50110">
    <property type="entry name" value="RESPONSE_REGULATORY"/>
    <property type="match status" value="1"/>
</dbReference>
<name>A0ABS5JQC9_9BACT</name>
<gene>
    <name evidence="3" type="ORF">KEM10_02240</name>
</gene>
<dbReference type="PANTHER" id="PTHR45566:SF1">
    <property type="entry name" value="HTH-TYPE TRANSCRIPTIONAL REGULATOR YHJB-RELATED"/>
    <property type="match status" value="1"/>
</dbReference>
<accession>A0ABS5JQC9</accession>
<organism evidence="3 4">
    <name type="scientific">Carboxylicivirga linearis</name>
    <dbReference type="NCBI Taxonomy" id="1628157"/>
    <lineage>
        <taxon>Bacteria</taxon>
        <taxon>Pseudomonadati</taxon>
        <taxon>Bacteroidota</taxon>
        <taxon>Bacteroidia</taxon>
        <taxon>Marinilabiliales</taxon>
        <taxon>Marinilabiliaceae</taxon>
        <taxon>Carboxylicivirga</taxon>
    </lineage>
</organism>
<proteinExistence type="predicted"/>
<reference evidence="3 4" key="1">
    <citation type="journal article" date="2015" name="Int. J. Syst. Evol. Microbiol.">
        <title>Carboxylicivirga linearis sp. nov., isolated from a sea cucumber culture pond.</title>
        <authorList>
            <person name="Wang F.Q."/>
            <person name="Zhou Y.X."/>
            <person name="Lin X.Z."/>
            <person name="Chen G.J."/>
            <person name="Du Z.J."/>
        </authorList>
    </citation>
    <scope>NUCLEOTIDE SEQUENCE [LARGE SCALE GENOMIC DNA]</scope>
    <source>
        <strain evidence="3 4">FB218</strain>
    </source>
</reference>
<dbReference type="InterPro" id="IPR001789">
    <property type="entry name" value="Sig_transdc_resp-reg_receiver"/>
</dbReference>
<dbReference type="InterPro" id="IPR058245">
    <property type="entry name" value="NreC/VraR/RcsB-like_REC"/>
</dbReference>
<keyword evidence="1" id="KW-0597">Phosphoprotein</keyword>
<dbReference type="CDD" id="cd17535">
    <property type="entry name" value="REC_NarL-like"/>
    <property type="match status" value="1"/>
</dbReference>
<dbReference type="PANTHER" id="PTHR45566">
    <property type="entry name" value="HTH-TYPE TRANSCRIPTIONAL REGULATOR YHJB-RELATED"/>
    <property type="match status" value="1"/>
</dbReference>
<dbReference type="Proteomes" id="UP000708576">
    <property type="component" value="Unassembled WGS sequence"/>
</dbReference>